<comment type="similarity">
    <text evidence="1 5">Belongs to the universal ribosomal protein uS15 family.</text>
</comment>
<evidence type="ECO:0000256" key="5">
    <source>
        <dbReference type="RuleBase" id="RU003919"/>
    </source>
</evidence>
<dbReference type="GO" id="GO:0005840">
    <property type="term" value="C:ribosome"/>
    <property type="evidence" value="ECO:0007669"/>
    <property type="project" value="UniProtKB-KW"/>
</dbReference>
<keyword evidence="6" id="KW-0150">Chloroplast</keyword>
<dbReference type="Gene3D" id="1.10.287.10">
    <property type="entry name" value="S15/NS1, RNA-binding"/>
    <property type="match status" value="1"/>
</dbReference>
<dbReference type="GO" id="GO:1990904">
    <property type="term" value="C:ribonucleoprotein complex"/>
    <property type="evidence" value="ECO:0007669"/>
    <property type="project" value="UniProtKB-KW"/>
</dbReference>
<name>A0A7G7XPT4_PHLCA</name>
<evidence type="ECO:0000256" key="1">
    <source>
        <dbReference type="ARBA" id="ARBA00008434"/>
    </source>
</evidence>
<dbReference type="AlphaFoldDB" id="A0A7G7XPT4"/>
<gene>
    <name evidence="6" type="primary">rps15</name>
</gene>
<dbReference type="SMART" id="SM01387">
    <property type="entry name" value="Ribosomal_S15"/>
    <property type="match status" value="1"/>
</dbReference>
<dbReference type="InterPro" id="IPR005290">
    <property type="entry name" value="Ribosomal_uS15_bac-type"/>
</dbReference>
<dbReference type="InterPro" id="IPR009068">
    <property type="entry name" value="uS15_NS1_RNA-bd_sf"/>
</dbReference>
<evidence type="ECO:0000313" key="6">
    <source>
        <dbReference type="EMBL" id="QNH82424.1"/>
    </source>
</evidence>
<dbReference type="InterPro" id="IPR000589">
    <property type="entry name" value="Ribosomal_uS15"/>
</dbReference>
<dbReference type="PANTHER" id="PTHR23321:SF26">
    <property type="entry name" value="SMALL RIBOSOMAL SUBUNIT PROTEIN US15M"/>
    <property type="match status" value="1"/>
</dbReference>
<dbReference type="GeneID" id="59141504"/>
<dbReference type="SUPFAM" id="SSF47060">
    <property type="entry name" value="S15/NS1 RNA-binding domain"/>
    <property type="match status" value="1"/>
</dbReference>
<keyword evidence="6" id="KW-0934">Plastid</keyword>
<dbReference type="EMBL" id="MN566837">
    <property type="protein sequence ID" value="QNH82424.1"/>
    <property type="molecule type" value="Genomic_DNA"/>
</dbReference>
<keyword evidence="3 5" id="KW-0687">Ribonucleoprotein</keyword>
<dbReference type="GO" id="GO:0005737">
    <property type="term" value="C:cytoplasm"/>
    <property type="evidence" value="ECO:0007669"/>
    <property type="project" value="UniProtKB-ARBA"/>
</dbReference>
<evidence type="ECO:0000256" key="2">
    <source>
        <dbReference type="ARBA" id="ARBA00022980"/>
    </source>
</evidence>
<keyword evidence="2 5" id="KW-0689">Ribosomal protein</keyword>
<proteinExistence type="inferred from homology"/>
<sequence>MKLHSKDYSSQRGLWKILGKRKRLLIYLRRKSILRYEKLINQLGIRIPKTVKFL</sequence>
<dbReference type="RefSeq" id="YP_009925636.1">
    <property type="nucleotide sequence ID" value="NC_050663.1"/>
</dbReference>
<dbReference type="PANTHER" id="PTHR23321">
    <property type="entry name" value="RIBOSOMAL PROTEIN S15, BACTERIAL AND ORGANELLAR"/>
    <property type="match status" value="1"/>
</dbReference>
<protein>
    <recommendedName>
        <fullName evidence="4">Small ribosomal subunit protein uS15c</fullName>
    </recommendedName>
</protein>
<reference evidence="6" key="1">
    <citation type="journal article" date="2019" name="Mitochondrial DNA Part B Resour">
        <title>The complete chloroplast genome sequence of Phlegmariurus carinatus.</title>
        <authorList>
            <person name="Luo T."/>
            <person name="Li Y."/>
            <person name="Yuan X."/>
            <person name="Wang Y."/>
        </authorList>
    </citation>
    <scope>NUCLEOTIDE SEQUENCE</scope>
</reference>
<dbReference type="GO" id="GO:0006412">
    <property type="term" value="P:translation"/>
    <property type="evidence" value="ECO:0007669"/>
    <property type="project" value="InterPro"/>
</dbReference>
<organism evidence="6">
    <name type="scientific">Phlegmariurus carinatus</name>
    <name type="common">Keeled tassel-fern</name>
    <name type="synonym">Lycopodium carinatum</name>
    <dbReference type="NCBI Taxonomy" id="380491"/>
    <lineage>
        <taxon>Eukaryota</taxon>
        <taxon>Viridiplantae</taxon>
        <taxon>Streptophyta</taxon>
        <taxon>Embryophyta</taxon>
        <taxon>Tracheophyta</taxon>
        <taxon>Lycopodiopsida</taxon>
        <taxon>Lycopodiales</taxon>
        <taxon>Lycopodiaceae</taxon>
        <taxon>Huperzioideae</taxon>
        <taxon>Phlegmariurus</taxon>
    </lineage>
</organism>
<dbReference type="Pfam" id="PF00312">
    <property type="entry name" value="Ribosomal_S15"/>
    <property type="match status" value="1"/>
</dbReference>
<evidence type="ECO:0000256" key="3">
    <source>
        <dbReference type="ARBA" id="ARBA00023274"/>
    </source>
</evidence>
<accession>A0A7G7XPT4</accession>
<dbReference type="GO" id="GO:0003735">
    <property type="term" value="F:structural constituent of ribosome"/>
    <property type="evidence" value="ECO:0007669"/>
    <property type="project" value="InterPro"/>
</dbReference>
<evidence type="ECO:0000256" key="4">
    <source>
        <dbReference type="ARBA" id="ARBA00035250"/>
    </source>
</evidence>
<geneLocation type="chloroplast" evidence="6"/>